<evidence type="ECO:0000256" key="7">
    <source>
        <dbReference type="SAM" id="Phobius"/>
    </source>
</evidence>
<accession>A0A6J7KD66</accession>
<evidence type="ECO:0000256" key="5">
    <source>
        <dbReference type="ARBA" id="ARBA00023136"/>
    </source>
</evidence>
<comment type="subcellular location">
    <subcellularLocation>
        <location evidence="1">Cell membrane</location>
    </subcellularLocation>
</comment>
<reference evidence="8" key="1">
    <citation type="submission" date="2020-05" db="EMBL/GenBank/DDBJ databases">
        <authorList>
            <person name="Chiriac C."/>
            <person name="Salcher M."/>
            <person name="Ghai R."/>
            <person name="Kavagutti S V."/>
        </authorList>
    </citation>
    <scope>NUCLEOTIDE SEQUENCE</scope>
</reference>
<evidence type="ECO:0000256" key="1">
    <source>
        <dbReference type="ARBA" id="ARBA00004236"/>
    </source>
</evidence>
<dbReference type="GO" id="GO:0044781">
    <property type="term" value="P:bacterial-type flagellum organization"/>
    <property type="evidence" value="ECO:0007669"/>
    <property type="project" value="InterPro"/>
</dbReference>
<keyword evidence="5 7" id="KW-0472">Membrane</keyword>
<dbReference type="Pfam" id="PF04347">
    <property type="entry name" value="FliO"/>
    <property type="match status" value="1"/>
</dbReference>
<protein>
    <submittedName>
        <fullName evidence="8">Unannotated protein</fullName>
    </submittedName>
</protein>
<dbReference type="InterPro" id="IPR022781">
    <property type="entry name" value="Flagellar_biosynth_FliO"/>
</dbReference>
<proteinExistence type="predicted"/>
<organism evidence="8">
    <name type="scientific">freshwater metagenome</name>
    <dbReference type="NCBI Taxonomy" id="449393"/>
    <lineage>
        <taxon>unclassified sequences</taxon>
        <taxon>metagenomes</taxon>
        <taxon>ecological metagenomes</taxon>
    </lineage>
</organism>
<dbReference type="AlphaFoldDB" id="A0A6J7KD66"/>
<evidence type="ECO:0000256" key="2">
    <source>
        <dbReference type="ARBA" id="ARBA00022475"/>
    </source>
</evidence>
<keyword evidence="2" id="KW-1003">Cell membrane</keyword>
<evidence type="ECO:0000256" key="3">
    <source>
        <dbReference type="ARBA" id="ARBA00022692"/>
    </source>
</evidence>
<dbReference type="EMBL" id="CAFBMK010000356">
    <property type="protein sequence ID" value="CAB4952162.1"/>
    <property type="molecule type" value="Genomic_DNA"/>
</dbReference>
<sequence>MYEPRSAFRNALRNALKFARRSPITPSDGAPCSHLRRMPPADCSPVLAPALRRRRAALLTLAGSAALLVASPGAALAAAAAKPTGDDVPLDLGGDATGGEQVGTGSGSIARVLVGLLIVVAVIYGVTWLLKQLKGGGAETPSADGLEQLTSLPLQGGGALSLVRVGDELLLVGSGANGASTLRRYTEEEARELGLWPDEDRDPGDPDGPAGGSGGNVVVVLGRTLSALRARSVRPGPVVHRSTAAPRTFLAPGADPAASAGPRTLRTRAAGLVDRVRAMTVRG</sequence>
<name>A0A6J7KD66_9ZZZZ</name>
<keyword evidence="3 7" id="KW-0812">Transmembrane</keyword>
<evidence type="ECO:0000256" key="4">
    <source>
        <dbReference type="ARBA" id="ARBA00022989"/>
    </source>
</evidence>
<evidence type="ECO:0000313" key="8">
    <source>
        <dbReference type="EMBL" id="CAB4952162.1"/>
    </source>
</evidence>
<feature type="transmembrane region" description="Helical" evidence="7">
    <location>
        <begin position="56"/>
        <end position="81"/>
    </location>
</feature>
<gene>
    <name evidence="8" type="ORF">UFOPK3564_03552</name>
</gene>
<feature type="transmembrane region" description="Helical" evidence="7">
    <location>
        <begin position="109"/>
        <end position="130"/>
    </location>
</feature>
<feature type="region of interest" description="Disordered" evidence="6">
    <location>
        <begin position="194"/>
        <end position="216"/>
    </location>
</feature>
<evidence type="ECO:0000256" key="6">
    <source>
        <dbReference type="SAM" id="MobiDB-lite"/>
    </source>
</evidence>
<dbReference type="GO" id="GO:0016020">
    <property type="term" value="C:membrane"/>
    <property type="evidence" value="ECO:0007669"/>
    <property type="project" value="InterPro"/>
</dbReference>
<keyword evidence="4 7" id="KW-1133">Transmembrane helix</keyword>